<accession>A0A7J7KSY9</accession>
<organism evidence="12 13">
    <name type="scientific">Bugula neritina</name>
    <name type="common">Brown bryozoan</name>
    <name type="synonym">Sertularia neritina</name>
    <dbReference type="NCBI Taxonomy" id="10212"/>
    <lineage>
        <taxon>Eukaryota</taxon>
        <taxon>Metazoa</taxon>
        <taxon>Spiralia</taxon>
        <taxon>Lophotrochozoa</taxon>
        <taxon>Bryozoa</taxon>
        <taxon>Gymnolaemata</taxon>
        <taxon>Cheilostomatida</taxon>
        <taxon>Flustrina</taxon>
        <taxon>Buguloidea</taxon>
        <taxon>Bugulidae</taxon>
        <taxon>Bugula</taxon>
    </lineage>
</organism>
<gene>
    <name evidence="12" type="ORF">EB796_000485</name>
</gene>
<dbReference type="GO" id="GO:0005737">
    <property type="term" value="C:cytoplasm"/>
    <property type="evidence" value="ECO:0007669"/>
    <property type="project" value="TreeGrafter"/>
</dbReference>
<feature type="domain" description="G-protein coupled receptors family 2 profile 2" evidence="11">
    <location>
        <begin position="3966"/>
        <end position="4156"/>
    </location>
</feature>
<feature type="domain" description="GAIN-B" evidence="10">
    <location>
        <begin position="3814"/>
        <end position="3962"/>
    </location>
</feature>
<dbReference type="GO" id="GO:0007166">
    <property type="term" value="P:cell surface receptor signaling pathway"/>
    <property type="evidence" value="ECO:0007669"/>
    <property type="project" value="InterPro"/>
</dbReference>
<dbReference type="Proteomes" id="UP000593567">
    <property type="component" value="Unassembled WGS sequence"/>
</dbReference>
<dbReference type="PROSITE" id="PS50221">
    <property type="entry name" value="GAIN_B"/>
    <property type="match status" value="1"/>
</dbReference>
<dbReference type="Pfam" id="PF03160">
    <property type="entry name" value="Calx-beta"/>
    <property type="match status" value="21"/>
</dbReference>
<dbReference type="GO" id="GO:0016020">
    <property type="term" value="C:membrane"/>
    <property type="evidence" value="ECO:0007669"/>
    <property type="project" value="UniProtKB-SubCell"/>
</dbReference>
<dbReference type="InterPro" id="IPR003644">
    <property type="entry name" value="Calx_beta"/>
</dbReference>
<feature type="transmembrane region" description="Helical" evidence="9">
    <location>
        <begin position="4043"/>
        <end position="4062"/>
    </location>
</feature>
<comment type="subcellular location">
    <subcellularLocation>
        <location evidence="1">Membrane</location>
        <topology evidence="1">Multi-pass membrane protein</topology>
    </subcellularLocation>
</comment>
<evidence type="ECO:0000313" key="13">
    <source>
        <dbReference type="Proteomes" id="UP000593567"/>
    </source>
</evidence>
<evidence type="ECO:0000256" key="2">
    <source>
        <dbReference type="ARBA" id="ARBA00022692"/>
    </source>
</evidence>
<dbReference type="Gene3D" id="2.60.220.50">
    <property type="match status" value="1"/>
</dbReference>
<dbReference type="Gene3D" id="1.20.1070.10">
    <property type="entry name" value="Rhodopsin 7-helix transmembrane proteins"/>
    <property type="match status" value="1"/>
</dbReference>
<dbReference type="GO" id="GO:0071277">
    <property type="term" value="P:cellular response to calcium ion"/>
    <property type="evidence" value="ECO:0007669"/>
    <property type="project" value="TreeGrafter"/>
</dbReference>
<evidence type="ECO:0000259" key="10">
    <source>
        <dbReference type="PROSITE" id="PS50221"/>
    </source>
</evidence>
<evidence type="ECO:0000256" key="6">
    <source>
        <dbReference type="ARBA" id="ARBA00022989"/>
    </source>
</evidence>
<feature type="transmembrane region" description="Helical" evidence="9">
    <location>
        <begin position="4002"/>
        <end position="4023"/>
    </location>
</feature>
<keyword evidence="8" id="KW-1015">Disulfide bond</keyword>
<dbReference type="PROSITE" id="PS50261">
    <property type="entry name" value="G_PROTEIN_RECEP_F2_4"/>
    <property type="match status" value="1"/>
</dbReference>
<evidence type="ECO:0000256" key="5">
    <source>
        <dbReference type="ARBA" id="ARBA00022837"/>
    </source>
</evidence>
<dbReference type="InterPro" id="IPR046338">
    <property type="entry name" value="GAIN_dom_sf"/>
</dbReference>
<dbReference type="Gene3D" id="2.60.40.2030">
    <property type="match status" value="24"/>
</dbReference>
<dbReference type="FunFam" id="2.60.40.2030:FF:000017">
    <property type="entry name" value="Adhesion G protein-coupled receptor V1"/>
    <property type="match status" value="1"/>
</dbReference>
<dbReference type="GO" id="GO:0010855">
    <property type="term" value="F:adenylate cyclase inhibitor activity"/>
    <property type="evidence" value="ECO:0007669"/>
    <property type="project" value="TreeGrafter"/>
</dbReference>
<dbReference type="InterPro" id="IPR000832">
    <property type="entry name" value="GPCR_2_secretin-like"/>
</dbReference>
<name>A0A7J7KSY9_BUGNE</name>
<evidence type="ECO:0000259" key="11">
    <source>
        <dbReference type="PROSITE" id="PS50261"/>
    </source>
</evidence>
<evidence type="ECO:0000256" key="1">
    <source>
        <dbReference type="ARBA" id="ARBA00004141"/>
    </source>
</evidence>
<feature type="transmembrane region" description="Helical" evidence="9">
    <location>
        <begin position="3966"/>
        <end position="3990"/>
    </location>
</feature>
<dbReference type="SMART" id="SM00237">
    <property type="entry name" value="Calx_beta"/>
    <property type="match status" value="11"/>
</dbReference>
<dbReference type="InterPro" id="IPR057244">
    <property type="entry name" value="GAIN_B"/>
</dbReference>
<dbReference type="InterPro" id="IPR017981">
    <property type="entry name" value="GPCR_2-like_7TM"/>
</dbReference>
<feature type="transmembrane region" description="Helical" evidence="9">
    <location>
        <begin position="4211"/>
        <end position="4231"/>
    </location>
</feature>
<proteinExistence type="predicted"/>
<dbReference type="InterPro" id="IPR026919">
    <property type="entry name" value="ADGRV1"/>
</dbReference>
<dbReference type="GO" id="GO:0004930">
    <property type="term" value="F:G protein-coupled receptor activity"/>
    <property type="evidence" value="ECO:0007669"/>
    <property type="project" value="InterPro"/>
</dbReference>
<keyword evidence="5" id="KW-0106">Calcium</keyword>
<sequence length="4399" mass="481747">MSPKDKWKVLPKSSFCLTSKLVLYYFQILVVFITCRVEPKLTLLVSAVGHLEFSEGQRYAFINITIIDDDRSEDDQYFSVQLLNPTGGAFLGAASTLTVVILHSDDAYGVVQFDTASLTTFVTESDEYASEIDLKVVRTGGLIGEMLVHWSIQDDTTTDFLYSSGTVKLANDESNSTISLQIRPDNISELDETFAVKLINTSHGRLAKDKVSSSVTILANDDPYGVFAIADSSKSILATEGQSVVTITVTRKYGRTGVVSLAYRTVPTNISSVFYPIGVTRADDQDFMSVNGTITFLENESRCSFTISLYEDSIPETDEYFFVELSAATLISGGQKRPLTDSPRIGSFPENFSQVVIKSNDAANGILELSASQLLVSEGTPTSVLSVNRKAGLFGEVVVRFEVIPGNATAGADYFFTSNNVILFGGQVTQQMPIYINDDSFPELRELFTVRLLPFVTGGATLGENTECVVTIEASDDPYGVFEFASPLTTIDEPVANQLQDIRVNRLGGAMGIVAVQWLATYTNTGIPADDDVEPSSGTIYFNSNQASQFIRVHVKADIIPELTELISFNLTHVTNGGRVGLNKVFTMRIRANDNPHGIVEFDSAEYELVEMETTSTQNISISRSGGLFGDLRVYYQTAMIDVSALARDVMPVDDRYLWFFSDPLAGSSNMSGFMLDKSSHGNPLQACAEFCLLETRCSTFSINKTSRTCSWFKDLPSVSELGEVEFYSKVSNRVSNLYNSRAQSGNDYISIKSGSAVILNSQFTSHVQISVLDDFQPELDERFYVTLTDVKLSSGAAESTDIEPTIGERMRTTAVIRHNDDANGVLRIYSRDPRSSDGGQTVFVEEREHLSVELIVERSGGTIGDVFVTWSIDAMATNASRETDYVADGATLTFFAGEDVRVITIGIQDDNLPEHDETLVVQLMQPEGGVLLDARNKVNVVILANDYVAGVVGFTSSSYIAKEGDTVMINVSRTYPAAGEVTVEWKGEKLRELFLHIVEDNLPEINEEYEVVLTNISTRGISASGSAIVDPQTRVVSLTVEASNNPHGVFSIASASLGIEFKEEQAGKAHLVVDRKFGSIGAVRIFYTIQSGHLTELTAELEKAQADADFISTNGFIDVLDGENSAPLPLNITDDSVPEVQEVFVVALTGVELLTATGNKKFPPSLSTSNIVTEVFIAANDGTRGQLEFPMSFRIIKVNESVGEVEVAVRRAYGTYGEISVFIYSQTSLNALVGQDYMFSAHELVFQSGENLKTVTLEIIDDEIPEPDESLELVLASPKGGATLGSHYVSLIDIKENDGAGGVVQFSSSGSVFLQESFTANGYPTYSAIKLSRGPGIFGLVEISYTITDSDGVLTDDIEPSNGTITFSNLQQSAFITLSVVDDTFPEFTEHLTVKLNSNYKLFLGKEIEKEIIVSASDYPNGLLSIMLPGNTSEVDVEESINSSVKCQVLRSGGLHGNISVIVRSSSGTASANFGKNLFVSPVQYLDGYVTGYCSSGNILLVLRPEMLEVLEFDGVYSHHSHMQVGSVAKCLTHQNMDQATFLLLSQSQAVVYAAFNDDGLIPLASLFTDHIVDGVFLESDALLLVLLTSTSNSSYSLETYSEDNGSFLSTGNRLQFSYVVTIKTAANLLFVALPHNIKVYEVGNRAWVLRRTLWVDNIKDIAVVQHANSIRLAVAFDSGIRLYQYLDTTFILAIQAELKDCLFVNDFIVAGELIFLVSTSTRAVIFNADLTPAWETNTTDCTVPLRASGLTSDNAVLGVCGDSPSINIVSLLHQPDYVPRTIEVWFREGETQKEVNIPIVDDSIPEDTESFHVILEKPTGGASIGEKGSLLVNILANDNAFGTVQFSESSLTLNVKEEVYDTVVQFIVLREGGSHGTVGVAWTVSANQDISSDISPTNGTVQFRPGQTSVQLSILVKADSTAESDEPISVELTSVVVSGTDLPGRGATLGGRKLASLVILANESPHGVVRWEQRSVLVTEPELAAETTVPLVIVRDQGTLGDLHVTFITSRDMLVADTQQAISGQDYVASQASVMISSGETQAAVEVVVKADDMPETDEQFLVNITSVRLINFEDAVIQPSVLNTRDVVTIIIAENDNARGIVQFDVHRNNEGRIDVSEKLGENRLLQLKVVREIGYFGEIDVMWQILPRDITVDDVSTFSGSIIFQQSQKEAFIEIFVIDDDLPEPIETFDVQLVSVTGGAVLGASRSLRVAILKNDSPSGIVNVNWQLDVNAAADFELPHSGVLRYAVGERIQNFTLLVRLDSVLEGEEVFTVRLTSADNNADLSATHSTADITIEANIGSSGHVTVREEYRVVVMGEPDEDYDGTQEIMLSRGVGVFGDVVITWSLTPAKLSSFAQTSGEATFLNGQQFARVVLQAVDNLEPEQRTTYIFQVTSATSGATVSADAAKSSVILAASDYPFGLFEFESSQDVFVSEDTSQVSLMVIRNLGVEGQVEVTYTTSPGTAYENADYEKIVGTLNFTPGQQSRALFINILEDDLAEGPEAFYVELVSAKLRFSEDSYNFTEVQGIRLDQPPGVGLTAEKSIIINENDNAAGTIEFDIAFVSMVIEETVGIASLIVTRGPGTYGNVAVSFNVTQETALANEDFILESGELFIGNGQSQGSIDIIIVDDEKKEVTEFFKIVLTSTRGGALLGAHTSSLVTIAKSDYPNGKFYFLGPYKRVFSNPEKAFSVDLTILRAEGLKGKQLLSWTILGPNSLQQLDAVSDICHIDSDGVETTQGQLSWENNEAGSRTISLQIKEFTGWEIQKEFIVKIIDIQNDENPINNGETDTLLANVTLTILKNGDPNGIIQLSEASRQGQEFNEPIEGNQEITFFVERLEGNLGAQEILWKVTDAELDLLSASGSVVMADGVSVVPIKLSIMADTIPELTEKFQLRLLNVIGGATLNYKANEASFTIKFNDDPHGFFELSTLKSAVLIEPISLQRYLNISVQRQLGLFGSVEASLRVSYSQQSLQFPLTETVVFDDGQADAFLIINIIDDLFIEMTSSFTVQFTNLVYVDSFTLTSPPRFEPSNSILIKIPEVAANSHVSFANSVFSVNEMTNDVNVTFERIGLYGNVLVKWGQGYLDGIPAGFTSGLISPSSGAISMLHGEKHATLVVSTLLPSFSDTAHNLYALSLQSLLTDFPGGAKLASIRTFAEIEPNGVVKFASPRLSVYEATGSVTLTLERLYGSRNSIQVQYSTQSETALADKDFISLQSQFLVMTERQLTAELTVPIQLDSIAEKDEHFTVVLNSVNLLPTTDLQKTSPRISEIIPNCTVTIKENGDPYGLLNVVTSAARVVESNVSSSVRVMVIRNGGTYGRVTVRVRTVGGGESWDQEIGLLAKSSLNNTISEALSNKDSRQSASAAADYQILNEEIVFEEGEIEKELSVYVMDDNEAESDESVFIYLTEPTGGARVAEGVKDGMKYGYASFQIIRNDNWNGVISFSKTSQNVSVNEDDGGHVTLTVSRSSHARFTYDTAVQWEAKFPSDLLSTNELVETAGVVVCKSLHTTCLFDVHLKEDSIPEFEYYFFIRLFNPSAGSKVDSHNAWARVYVHPSDEPYGKVELRESFVVVDDSAREVLIAVDRKQGSNYEISVSYKVEVVDESFMAGLKIYSANQEDYSNSRGLVKFEDGVTFQEIQIQLTPENAISRQYPKLFKVVIHDPLSGAVLGSPTDCTVMIVRSQELSAWKTHAAATMLEINDNTIDYLVNSILQIDFSRLSRNGLMVLEDVLQKIIEEGKQRPLQVSSRQGLVTIFCQFMNDDTTSTKGRLSLIKLFEEFLFTLAVGETCEMEKHPYADVFCKNFQFSIVNILPDRVNGFLFHSTSQNNIKLGDNIINPSADNKTCSLLQFIEYNSAHWFDETSSFSLLDDKVLAINIDGPILTPSVSYKVYTSDGKRTSKRAECLYYDEESLMWTAGDDVCRVSNQLDLGSTSYIECECDHLSSYAVRSLTRDKQFIGYPIYIFIICGCCMLCILIAALLHLVCPCDGLFTVEVILHELVCSFCLLGSYLLAAYLSSDTSPDQILVTSEENNYKCTIIGLVLHYFTVSQFIWMLLQSINLWLICTKNDENTRRLHCRFLTFGYGLPALLVGAFYGFTYYIYQENNLNPNFIYTDVNNEREMCFLNNRYTALAGVVAPVVICVIGVFIFMGDISGKAKQWKSYDDIFAGRTNKGEIGSVIFLWLMIILVNMTGGLHMAYNYTSMMVAFCVSLSVLAAFVLGYLVMLRGPCNRTKKNQSASLEKYNSTLLVNTTGSEAMLQHRQIDYPSPIPHISTQIQPSNTANLLTTASLQSPKWDDARVDGPSNSPVAHHSLSTGFDISSLSKRSELSPEDDARDLGELIMALKETRSSLAPHSSLSIPVSASIDDESDETNSHQGAYDVVQRISIADTHL</sequence>
<keyword evidence="4" id="KW-0677">Repeat</keyword>
<protein>
    <submittedName>
        <fullName evidence="12">GPR98</fullName>
    </submittedName>
</protein>
<feature type="transmembrane region" description="Helical" evidence="9">
    <location>
        <begin position="4083"/>
        <end position="4108"/>
    </location>
</feature>
<keyword evidence="7 9" id="KW-0472">Membrane</keyword>
<dbReference type="PANTHER" id="PTHR46682:SF1">
    <property type="entry name" value="ADHESION G-PROTEIN COUPLED RECEPTOR V1"/>
    <property type="match status" value="1"/>
</dbReference>
<feature type="transmembrane region" description="Helical" evidence="9">
    <location>
        <begin position="21"/>
        <end position="39"/>
    </location>
</feature>
<feature type="transmembrane region" description="Helical" evidence="9">
    <location>
        <begin position="4135"/>
        <end position="4157"/>
    </location>
</feature>
<evidence type="ECO:0000256" key="8">
    <source>
        <dbReference type="ARBA" id="ARBA00023157"/>
    </source>
</evidence>
<dbReference type="Pfam" id="PF00002">
    <property type="entry name" value="7tm_2"/>
    <property type="match status" value="1"/>
</dbReference>
<keyword evidence="2 9" id="KW-0812">Transmembrane</keyword>
<keyword evidence="13" id="KW-1185">Reference proteome</keyword>
<keyword evidence="6 9" id="KW-1133">Transmembrane helix</keyword>
<reference evidence="12" key="1">
    <citation type="submission" date="2020-06" db="EMBL/GenBank/DDBJ databases">
        <title>Draft genome of Bugula neritina, a colonial animal packing powerful symbionts and potential medicines.</title>
        <authorList>
            <person name="Rayko M."/>
        </authorList>
    </citation>
    <scope>NUCLEOTIDE SEQUENCE [LARGE SCALE GENOMIC DNA]</scope>
    <source>
        <strain evidence="12">Kwan_BN1</strain>
    </source>
</reference>
<feature type="transmembrane region" description="Helical" evidence="9">
    <location>
        <begin position="4186"/>
        <end position="4205"/>
    </location>
</feature>
<comment type="caution">
    <text evidence="12">The sequence shown here is derived from an EMBL/GenBank/DDBJ whole genome shotgun (WGS) entry which is preliminary data.</text>
</comment>
<evidence type="ECO:0000256" key="7">
    <source>
        <dbReference type="ARBA" id="ARBA00023136"/>
    </source>
</evidence>
<evidence type="ECO:0000313" key="12">
    <source>
        <dbReference type="EMBL" id="KAF6041213.1"/>
    </source>
</evidence>
<dbReference type="PANTHER" id="PTHR46682">
    <property type="entry name" value="ADHESION G-PROTEIN COUPLED RECEPTOR V1"/>
    <property type="match status" value="1"/>
</dbReference>
<dbReference type="EMBL" id="VXIV02000068">
    <property type="protein sequence ID" value="KAF6041213.1"/>
    <property type="molecule type" value="Genomic_DNA"/>
</dbReference>
<evidence type="ECO:0000256" key="3">
    <source>
        <dbReference type="ARBA" id="ARBA00022729"/>
    </source>
</evidence>
<dbReference type="GO" id="GO:0001965">
    <property type="term" value="F:G-protein alpha-subunit binding"/>
    <property type="evidence" value="ECO:0007669"/>
    <property type="project" value="TreeGrafter"/>
</dbReference>
<dbReference type="OrthoDB" id="2324346at2759"/>
<dbReference type="InterPro" id="IPR038081">
    <property type="entry name" value="CalX-like_sf"/>
</dbReference>
<evidence type="ECO:0000256" key="9">
    <source>
        <dbReference type="SAM" id="Phobius"/>
    </source>
</evidence>
<keyword evidence="3" id="KW-0732">Signal</keyword>
<evidence type="ECO:0000256" key="4">
    <source>
        <dbReference type="ARBA" id="ARBA00022737"/>
    </source>
</evidence>
<dbReference type="SUPFAM" id="SSF141072">
    <property type="entry name" value="CalX-like"/>
    <property type="match status" value="24"/>
</dbReference>